<name>A0A9D2J560_9MICO</name>
<evidence type="ECO:0000313" key="2">
    <source>
        <dbReference type="Proteomes" id="UP000824037"/>
    </source>
</evidence>
<reference evidence="1" key="1">
    <citation type="journal article" date="2021" name="PeerJ">
        <title>Extensive microbial diversity within the chicken gut microbiome revealed by metagenomics and culture.</title>
        <authorList>
            <person name="Gilroy R."/>
            <person name="Ravi A."/>
            <person name="Getino M."/>
            <person name="Pursley I."/>
            <person name="Horton D.L."/>
            <person name="Alikhan N.F."/>
            <person name="Baker D."/>
            <person name="Gharbi K."/>
            <person name="Hall N."/>
            <person name="Watson M."/>
            <person name="Adriaenssens E.M."/>
            <person name="Foster-Nyarko E."/>
            <person name="Jarju S."/>
            <person name="Secka A."/>
            <person name="Antonio M."/>
            <person name="Oren A."/>
            <person name="Chaudhuri R.R."/>
            <person name="La Ragione R."/>
            <person name="Hildebrand F."/>
            <person name="Pallen M.J."/>
        </authorList>
    </citation>
    <scope>NUCLEOTIDE SEQUENCE</scope>
    <source>
        <strain evidence="1">ChiGjej4B4-7305</strain>
    </source>
</reference>
<proteinExistence type="predicted"/>
<accession>A0A9D2J560</accession>
<dbReference type="SUPFAM" id="SSF50998">
    <property type="entry name" value="Quinoprotein alcohol dehydrogenase-like"/>
    <property type="match status" value="1"/>
</dbReference>
<evidence type="ECO:0000313" key="1">
    <source>
        <dbReference type="EMBL" id="HIZ36054.1"/>
    </source>
</evidence>
<dbReference type="InterPro" id="IPR015943">
    <property type="entry name" value="WD40/YVTN_repeat-like_dom_sf"/>
</dbReference>
<dbReference type="Proteomes" id="UP000824037">
    <property type="component" value="Unassembled WGS sequence"/>
</dbReference>
<reference evidence="1" key="2">
    <citation type="submission" date="2021-04" db="EMBL/GenBank/DDBJ databases">
        <authorList>
            <person name="Gilroy R."/>
        </authorList>
    </citation>
    <scope>NUCLEOTIDE SEQUENCE</scope>
    <source>
        <strain evidence="1">ChiGjej4B4-7305</strain>
    </source>
</reference>
<dbReference type="InterPro" id="IPR011047">
    <property type="entry name" value="Quinoprotein_ADH-like_sf"/>
</dbReference>
<gene>
    <name evidence="1" type="ORF">H9815_09775</name>
</gene>
<sequence length="344" mass="36144">MVTTAEGVTAYDPSTGDPAWTLDLDDPACTATEAALTCVHGEGENAAIATIDPTGEATELPFPDADIAVTADEDLIIGGGLTSNPWLGRYTTTGEGPPTEVWRYQPEYPIDRAERWTGATVSQGIATIFTQHTTASGGPALDLAAEVASGESRPAVVQRLGGFAVSNVGRTSAEWQQQAPPLAGTEPEIPGHPDLVFTMTGARDPSGGELVLSYTGLPLLTLGDDLVYSATSPGTRVELTGPDEISVRLERVDVLTGQSQWQFDRDNYLTCPCATNVDTLALVAASFEPDDTFTAVPQSVLGIDPDTGRHHWTLPISTTPDGIAAGPDQIYVLTAGTLTAYTDR</sequence>
<dbReference type="EMBL" id="DXBY01000164">
    <property type="protein sequence ID" value="HIZ36054.1"/>
    <property type="molecule type" value="Genomic_DNA"/>
</dbReference>
<dbReference type="AlphaFoldDB" id="A0A9D2J560"/>
<dbReference type="Gene3D" id="2.130.10.10">
    <property type="entry name" value="YVTN repeat-like/Quinoprotein amine dehydrogenase"/>
    <property type="match status" value="1"/>
</dbReference>
<organism evidence="1 2">
    <name type="scientific">Candidatus Ruania gallistercoris</name>
    <dbReference type="NCBI Taxonomy" id="2838746"/>
    <lineage>
        <taxon>Bacteria</taxon>
        <taxon>Bacillati</taxon>
        <taxon>Actinomycetota</taxon>
        <taxon>Actinomycetes</taxon>
        <taxon>Micrococcales</taxon>
        <taxon>Ruaniaceae</taxon>
        <taxon>Ruania</taxon>
    </lineage>
</organism>
<protein>
    <submittedName>
        <fullName evidence="1">Uncharacterized protein</fullName>
    </submittedName>
</protein>
<comment type="caution">
    <text evidence="1">The sequence shown here is derived from an EMBL/GenBank/DDBJ whole genome shotgun (WGS) entry which is preliminary data.</text>
</comment>